<feature type="compositionally biased region" description="Basic and acidic residues" evidence="1">
    <location>
        <begin position="639"/>
        <end position="657"/>
    </location>
</feature>
<dbReference type="EMBL" id="GL988047">
    <property type="protein sequence ID" value="EGS17574.1"/>
    <property type="molecule type" value="Genomic_DNA"/>
</dbReference>
<dbReference type="Proteomes" id="UP000008066">
    <property type="component" value="Unassembled WGS sequence"/>
</dbReference>
<reference evidence="2 3" key="1">
    <citation type="journal article" date="2011" name="Cell">
        <title>Insight into structure and assembly of the nuclear pore complex by utilizing the genome of a eukaryotic thermophile.</title>
        <authorList>
            <person name="Amlacher S."/>
            <person name="Sarges P."/>
            <person name="Flemming D."/>
            <person name="van Noort V."/>
            <person name="Kunze R."/>
            <person name="Devos D.P."/>
            <person name="Arumugam M."/>
            <person name="Bork P."/>
            <person name="Hurt E."/>
        </authorList>
    </citation>
    <scope>NUCLEOTIDE SEQUENCE [LARGE SCALE GENOMIC DNA]</scope>
    <source>
        <strain evidence="3">DSM 1495 / CBS 144.50 / IMI 039719</strain>
    </source>
</reference>
<feature type="region of interest" description="Disordered" evidence="1">
    <location>
        <begin position="551"/>
        <end position="615"/>
    </location>
</feature>
<dbReference type="HOGENOM" id="CLU_022438_0_0_1"/>
<feature type="region of interest" description="Disordered" evidence="1">
    <location>
        <begin position="186"/>
        <end position="244"/>
    </location>
</feature>
<accession>G0SH85</accession>
<dbReference type="RefSeq" id="XP_006697192.1">
    <property type="nucleotide sequence ID" value="XM_006697129.1"/>
</dbReference>
<keyword evidence="3" id="KW-1185">Reference proteome</keyword>
<dbReference type="GeneID" id="18260947"/>
<protein>
    <submittedName>
        <fullName evidence="2">Uncharacterized protein</fullName>
    </submittedName>
</protein>
<dbReference type="OMA" id="GARASFY"/>
<feature type="compositionally biased region" description="Polar residues" evidence="1">
    <location>
        <begin position="9"/>
        <end position="23"/>
    </location>
</feature>
<dbReference type="AlphaFoldDB" id="G0SH85"/>
<feature type="compositionally biased region" description="Basic and acidic residues" evidence="1">
    <location>
        <begin position="216"/>
        <end position="225"/>
    </location>
</feature>
<feature type="region of interest" description="Disordered" evidence="1">
    <location>
        <begin position="1"/>
        <end position="74"/>
    </location>
</feature>
<dbReference type="KEGG" id="cthr:CTHT_0069090"/>
<name>G0SH85_CHATD</name>
<feature type="compositionally biased region" description="Polar residues" evidence="1">
    <location>
        <begin position="565"/>
        <end position="584"/>
    </location>
</feature>
<sequence length="664" mass="71546">MDDPWGSPWATTNSPKDQTSTLPHKSDIAPPHTFISPSPSPRLHEDLKQSPWDSDDAGFGEWAGRSDEPLGHSVWNNGWEEPCAKLTSTPHGDRAPDAANRFSWAALVATPKGPNDLHLLSAALDPWAIDEAVEKALADKIIAPEFVRTASPVQASPSSFDTQLRGTMNRQSLDLVESSGKSKDQYILGSVSGHPLTGGQSAAEREGQSSGQSLENTDREDERQDYPIAPADDDAGSLRPALPKSSGKVQELVVKFDGLARAAIEEHLAIQQHRIRSRSPADSRMLSGVADDTEFGDFEDADQKDLALASDCAQMSEASTTLKSPNSSTATAAAAANPDALNFSVDFSLVDKLFKVPMKRSSAMSVMNADIPDRIIEDNFRELSQRRTWYRISRLGSCRRHAAADDDSYRRVLWRSSVVHNETIKIVRRWMEEDSLIGRATLGGGKTQKNMFGWDSPAEPVTLDEVFRKPKSHSTMRCLQLPSANVLSRSGSGDDSPHKLGHCSSGSVGSGVVAFSWSTTSPMQSTHGAVNATQAGISSDSAVSVDEVPDASSTLDSISPAALPSRQTLSSATALTPPSITNYSPRPDKLNPKSEHDDDNEEWGDMVSSPAASNPTVNSLNASWTLDIIIPVKPPVKVDGVKSHSDASHGDDLRTSQDAKPVVY</sequence>
<evidence type="ECO:0000313" key="3">
    <source>
        <dbReference type="Proteomes" id="UP000008066"/>
    </source>
</evidence>
<evidence type="ECO:0000256" key="1">
    <source>
        <dbReference type="SAM" id="MobiDB-lite"/>
    </source>
</evidence>
<proteinExistence type="predicted"/>
<feature type="compositionally biased region" description="Basic and acidic residues" evidence="1">
    <location>
        <begin position="586"/>
        <end position="596"/>
    </location>
</feature>
<evidence type="ECO:0000313" key="2">
    <source>
        <dbReference type="EMBL" id="EGS17574.1"/>
    </source>
</evidence>
<dbReference type="eggNOG" id="ENOG502SBSC">
    <property type="taxonomic scope" value="Eukaryota"/>
</dbReference>
<feature type="region of interest" description="Disordered" evidence="1">
    <location>
        <begin position="635"/>
        <end position="664"/>
    </location>
</feature>
<gene>
    <name evidence="2" type="ORF">CTHT_0069090</name>
</gene>
<dbReference type="OrthoDB" id="3941134at2759"/>
<organism evidence="3">
    <name type="scientific">Chaetomium thermophilum (strain DSM 1495 / CBS 144.50 / IMI 039719)</name>
    <name type="common">Thermochaetoides thermophila</name>
    <dbReference type="NCBI Taxonomy" id="759272"/>
    <lineage>
        <taxon>Eukaryota</taxon>
        <taxon>Fungi</taxon>
        <taxon>Dikarya</taxon>
        <taxon>Ascomycota</taxon>
        <taxon>Pezizomycotina</taxon>
        <taxon>Sordariomycetes</taxon>
        <taxon>Sordariomycetidae</taxon>
        <taxon>Sordariales</taxon>
        <taxon>Chaetomiaceae</taxon>
        <taxon>Thermochaetoides</taxon>
    </lineage>
</organism>